<dbReference type="OrthoDB" id="17678at2759"/>
<feature type="region of interest" description="Disordered" evidence="1">
    <location>
        <begin position="56"/>
        <end position="93"/>
    </location>
</feature>
<name>S8F575_FOMSC</name>
<evidence type="ECO:0000313" key="3">
    <source>
        <dbReference type="Proteomes" id="UP000015241"/>
    </source>
</evidence>
<evidence type="ECO:0000313" key="2">
    <source>
        <dbReference type="EMBL" id="EPS94089.1"/>
    </source>
</evidence>
<feature type="region of interest" description="Disordered" evidence="1">
    <location>
        <begin position="193"/>
        <end position="233"/>
    </location>
</feature>
<feature type="compositionally biased region" description="Polar residues" evidence="1">
    <location>
        <begin position="223"/>
        <end position="233"/>
    </location>
</feature>
<dbReference type="Proteomes" id="UP000015241">
    <property type="component" value="Unassembled WGS sequence"/>
</dbReference>
<protein>
    <submittedName>
        <fullName evidence="2">Uncharacterized protein</fullName>
    </submittedName>
</protein>
<dbReference type="EMBL" id="KE504245">
    <property type="protein sequence ID" value="EPS94089.1"/>
    <property type="molecule type" value="Genomic_DNA"/>
</dbReference>
<sequence length="233" mass="25051">MQVTIQDGPFSWNTSGKLQNNALLGELADAISTAASSVATSTERIPGQLRLAKSLLSAPSDRDSAQLTESAGEPRSSCTPRSAPVLSAPPSTTAGVYQHPDTLIDHERVALGLYASPPRVLRHVVLDIDQLCVTVDDTTQARQYDHPHRLPQHAQRTAIASHSIHGMPHAIEPGVSKTRNCLHRWRASRNRRPVLHRVEGGGSRSQRSTLGEDDAWPGDCTLSGATTPSLASK</sequence>
<dbReference type="AlphaFoldDB" id="S8F575"/>
<accession>S8F575</accession>
<reference evidence="2 3" key="1">
    <citation type="journal article" date="2012" name="Science">
        <title>The Paleozoic origin of enzymatic lignin decomposition reconstructed from 31 fungal genomes.</title>
        <authorList>
            <person name="Floudas D."/>
            <person name="Binder M."/>
            <person name="Riley R."/>
            <person name="Barry K."/>
            <person name="Blanchette R.A."/>
            <person name="Henrissat B."/>
            <person name="Martinez A.T."/>
            <person name="Otillar R."/>
            <person name="Spatafora J.W."/>
            <person name="Yadav J.S."/>
            <person name="Aerts A."/>
            <person name="Benoit I."/>
            <person name="Boyd A."/>
            <person name="Carlson A."/>
            <person name="Copeland A."/>
            <person name="Coutinho P.M."/>
            <person name="de Vries R.P."/>
            <person name="Ferreira P."/>
            <person name="Findley K."/>
            <person name="Foster B."/>
            <person name="Gaskell J."/>
            <person name="Glotzer D."/>
            <person name="Gorecki P."/>
            <person name="Heitman J."/>
            <person name="Hesse C."/>
            <person name="Hori C."/>
            <person name="Igarashi K."/>
            <person name="Jurgens J.A."/>
            <person name="Kallen N."/>
            <person name="Kersten P."/>
            <person name="Kohler A."/>
            <person name="Kuees U."/>
            <person name="Kumar T.K.A."/>
            <person name="Kuo A."/>
            <person name="LaButti K."/>
            <person name="Larrondo L.F."/>
            <person name="Lindquist E."/>
            <person name="Ling A."/>
            <person name="Lombard V."/>
            <person name="Lucas S."/>
            <person name="Lundell T."/>
            <person name="Martin R."/>
            <person name="McLaughlin D.J."/>
            <person name="Morgenstern I."/>
            <person name="Morin E."/>
            <person name="Murat C."/>
            <person name="Nagy L.G."/>
            <person name="Nolan M."/>
            <person name="Ohm R.A."/>
            <person name="Patyshakuliyeva A."/>
            <person name="Rokas A."/>
            <person name="Ruiz-Duenas F.J."/>
            <person name="Sabat G."/>
            <person name="Salamov A."/>
            <person name="Samejima M."/>
            <person name="Schmutz J."/>
            <person name="Slot J.C."/>
            <person name="St John F."/>
            <person name="Stenlid J."/>
            <person name="Sun H."/>
            <person name="Sun S."/>
            <person name="Syed K."/>
            <person name="Tsang A."/>
            <person name="Wiebenga A."/>
            <person name="Young D."/>
            <person name="Pisabarro A."/>
            <person name="Eastwood D.C."/>
            <person name="Martin F."/>
            <person name="Cullen D."/>
            <person name="Grigoriev I.V."/>
            <person name="Hibbett D.S."/>
        </authorList>
    </citation>
    <scope>NUCLEOTIDE SEQUENCE</scope>
    <source>
        <strain evidence="3">FP-58527</strain>
    </source>
</reference>
<gene>
    <name evidence="2" type="ORF">FOMPIDRAFT_1055399</name>
</gene>
<keyword evidence="3" id="KW-1185">Reference proteome</keyword>
<organism evidence="2 3">
    <name type="scientific">Fomitopsis schrenkii</name>
    <name type="common">Brown rot fungus</name>
    <dbReference type="NCBI Taxonomy" id="2126942"/>
    <lineage>
        <taxon>Eukaryota</taxon>
        <taxon>Fungi</taxon>
        <taxon>Dikarya</taxon>
        <taxon>Basidiomycota</taxon>
        <taxon>Agaricomycotina</taxon>
        <taxon>Agaricomycetes</taxon>
        <taxon>Polyporales</taxon>
        <taxon>Fomitopsis</taxon>
    </lineage>
</organism>
<evidence type="ECO:0000256" key="1">
    <source>
        <dbReference type="SAM" id="MobiDB-lite"/>
    </source>
</evidence>
<dbReference type="InParanoid" id="S8F575"/>
<dbReference type="HOGENOM" id="CLU_1189941_0_0_1"/>
<proteinExistence type="predicted"/>